<organism evidence="7 9">
    <name type="scientific">Aspergillus hiratsukae</name>
    <dbReference type="NCBI Taxonomy" id="1194566"/>
    <lineage>
        <taxon>Eukaryota</taxon>
        <taxon>Fungi</taxon>
        <taxon>Dikarya</taxon>
        <taxon>Ascomycota</taxon>
        <taxon>Pezizomycotina</taxon>
        <taxon>Eurotiomycetes</taxon>
        <taxon>Eurotiomycetidae</taxon>
        <taxon>Eurotiales</taxon>
        <taxon>Aspergillaceae</taxon>
        <taxon>Aspergillus</taxon>
        <taxon>Aspergillus subgen. Fumigati</taxon>
    </lineage>
</organism>
<feature type="region of interest" description="Disordered" evidence="5">
    <location>
        <begin position="479"/>
        <end position="638"/>
    </location>
</feature>
<feature type="domain" description="Telomeric single stranded DNA binding POT1/Cdc13" evidence="6">
    <location>
        <begin position="1187"/>
        <end position="1319"/>
    </location>
</feature>
<dbReference type="GO" id="GO:0000783">
    <property type="term" value="C:nuclear telomere cap complex"/>
    <property type="evidence" value="ECO:0007669"/>
    <property type="project" value="TreeGrafter"/>
</dbReference>
<feature type="compositionally biased region" description="Acidic residues" evidence="5">
    <location>
        <begin position="810"/>
        <end position="821"/>
    </location>
</feature>
<keyword evidence="2" id="KW-0158">Chromosome</keyword>
<feature type="compositionally biased region" description="Basic and acidic residues" evidence="5">
    <location>
        <begin position="691"/>
        <end position="701"/>
    </location>
</feature>
<accession>A0A8H6UCS2</accession>
<feature type="region of interest" description="Disordered" evidence="5">
    <location>
        <begin position="979"/>
        <end position="1026"/>
    </location>
</feature>
<dbReference type="InterPro" id="IPR028389">
    <property type="entry name" value="POT1"/>
</dbReference>
<keyword evidence="9" id="KW-1185">Reference proteome</keyword>
<feature type="compositionally biased region" description="Basic and acidic residues" evidence="5">
    <location>
        <begin position="496"/>
        <end position="510"/>
    </location>
</feature>
<gene>
    <name evidence="7" type="ORF">CNMCM5793_004496</name>
    <name evidence="8" type="ORF">CNMCM6106_000351</name>
</gene>
<dbReference type="EMBL" id="JACBAF010002210">
    <property type="protein sequence ID" value="KAF7163401.1"/>
    <property type="molecule type" value="Genomic_DNA"/>
</dbReference>
<evidence type="ECO:0000259" key="6">
    <source>
        <dbReference type="SMART" id="SM00976"/>
    </source>
</evidence>
<feature type="compositionally biased region" description="Polar residues" evidence="5">
    <location>
        <begin position="785"/>
        <end position="796"/>
    </location>
</feature>
<feature type="compositionally biased region" description="Acidic residues" evidence="5">
    <location>
        <begin position="674"/>
        <end position="690"/>
    </location>
</feature>
<dbReference type="InterPro" id="IPR012340">
    <property type="entry name" value="NA-bd_OB-fold"/>
</dbReference>
<feature type="compositionally biased region" description="Acidic residues" evidence="5">
    <location>
        <begin position="831"/>
        <end position="862"/>
    </location>
</feature>
<feature type="compositionally biased region" description="Acidic residues" evidence="5">
    <location>
        <begin position="702"/>
        <end position="732"/>
    </location>
</feature>
<dbReference type="InterPro" id="IPR011564">
    <property type="entry name" value="Telomer_end-bd_POT1/Cdc13"/>
</dbReference>
<protein>
    <recommendedName>
        <fullName evidence="6">Telomeric single stranded DNA binding POT1/Cdc13 domain-containing protein</fullName>
    </recommendedName>
</protein>
<dbReference type="Proteomes" id="UP000630445">
    <property type="component" value="Unassembled WGS sequence"/>
</dbReference>
<dbReference type="GO" id="GO:0032210">
    <property type="term" value="P:regulation of telomere maintenance via telomerase"/>
    <property type="evidence" value="ECO:0007669"/>
    <property type="project" value="TreeGrafter"/>
</dbReference>
<feature type="compositionally biased region" description="Basic and acidic residues" evidence="5">
    <location>
        <begin position="480"/>
        <end position="489"/>
    </location>
</feature>
<sequence length="1418" mass="155623">MSNFPQQQGKCNILDQGLTDSAAAATMNCHEQPPISEPLRSTAIPIAQISPGADRILERSIHAIVTLVWPYSSSNKSLSLLLAEPDFRLRRNNGQVKVVFHGRAAEAVAKSQVGIGDQVYLGLAGSKFVTSEAVAQTPGKCVPWDVHLDDRVSLEIWRSSQYLSTVKLDPPTVPTQITEDTIAPPATPIANGRVDRGEPTPAAGLEAWRSPAFVERTRTSFGGLVDSAYDPFAEEDGFVPGKGRKRPRFSFRGAAWRVVDEPASPGEREVQADWAWMFEEDGTHEPDIGREDHIDSATLPQEIFTPTATVPDAPEVADTVADVDHESLDAGLMRPEQLTEQPTRPSPQFAQPLCPSGVPQHTAGPRFAGSGFQYSTDTARLYPIPSPGLPIPSPLVTRSSSAHDYFPPVASNVQTPLDESVAEGEEVEMTEEENVAVSRVEPDVSTRQELEPLVTTPQQAVAMSESVLASQDAFIDLEVEGQRGRKDTSATDAMPFEDREPAHHQEDVEKPISNVPPVSMDQSYAEKPAKVASRGIAQVVEEESEQSDLDQERGEVQDEENNERSEDELEEELEEELEDELEEESFEEEELAEEVDDELVEEFGYDDVDEQRNQRPPDAFGVNDFYQDGTRRYEDSEVEEITIGTNGALEDDKAFSAAERHAAEEKVHRHILEDESGEGDYEDEGTFDEEDVKRGDERVEVLDDEDEEEEEDEDEDEEEEPEDEEEEEESELEDGREAYEDDYDHVESEAESYAGTDAPAQPQKVVHPEVIVLDSDSEDEPAVSAPTQAHTPSTENAAMGNDVESFATSAEEDEVYDEEDKVYDRSSVGSEAEEWPEVEDELALDDQTGIDEDDEAEGESMQDEIAARDNAEDELMEDAPSEEDFVAEERMEVQSDTENNPALVNPVQGEVEQEVDIETVVIARTHDGMLQATSGVPQSPEGHDIVDLGVSVAQSTQGPHTDAEYGPRPQDVAIDPELYRLGGTGQDGTHRLEADAHAEPGPDEPGLENEGISEPFFDGAASPQPVDGLAELASHVQAPSPQAQQLITPDASQLTAPNDHLPTSIPIGDSPPTPEQTQEVAQGRTQYDGHSDSLEQTLLHISTTSIETDVSSRNEYNVRMSSTLAEQQKQTQTDGVSVHDEEYAMSPVRDEAPGEVHDWGVSAQPLKRTPSAVDRHHPGLRSKYSYFAPLATLIDHYNSLIDTISVVSDASPTSRATSGKKDFTMTLHVTDPSMAGTIVQAQIFRPYKSALPSVEGGDAILLRNFQVKSFNHSMMLVSVDTSAWAVFHNSSKEAQIAGPPVEYGDEESAYATDLQQWYREVGAAMVADYQLQASVQRASREATPVSSVAHSDAGSVDSATREVRGESSVSNRGSKRKKSHRRITIHELRDGRRYVEVGSPSDKESIHELRDGTLYANL</sequence>
<dbReference type="PANTHER" id="PTHR14513:SF0">
    <property type="entry name" value="PROTECTION OF TELOMERES PROTEIN 1"/>
    <property type="match status" value="1"/>
</dbReference>
<feature type="region of interest" description="Disordered" evidence="5">
    <location>
        <begin position="1340"/>
        <end position="1383"/>
    </location>
</feature>
<feature type="compositionally biased region" description="Acidic residues" evidence="5">
    <location>
        <begin position="540"/>
        <end position="549"/>
    </location>
</feature>
<dbReference type="SUPFAM" id="SSF50249">
    <property type="entry name" value="Nucleic acid-binding proteins"/>
    <property type="match status" value="1"/>
</dbReference>
<evidence type="ECO:0000256" key="3">
    <source>
        <dbReference type="ARBA" id="ARBA00022895"/>
    </source>
</evidence>
<feature type="compositionally biased region" description="Basic residues" evidence="5">
    <location>
        <begin position="1373"/>
        <end position="1383"/>
    </location>
</feature>
<evidence type="ECO:0000313" key="9">
    <source>
        <dbReference type="Proteomes" id="UP000630445"/>
    </source>
</evidence>
<dbReference type="OrthoDB" id="5363079at2759"/>
<comment type="caution">
    <text evidence="7">The sequence shown here is derived from an EMBL/GenBank/DDBJ whole genome shotgun (WGS) entry which is preliminary data.</text>
</comment>
<evidence type="ECO:0000313" key="7">
    <source>
        <dbReference type="EMBL" id="KAF7116330.1"/>
    </source>
</evidence>
<evidence type="ECO:0000313" key="8">
    <source>
        <dbReference type="EMBL" id="KAF7163401.1"/>
    </source>
</evidence>
<dbReference type="SMART" id="SM00976">
    <property type="entry name" value="Telo_bind"/>
    <property type="match status" value="1"/>
</dbReference>
<dbReference type="EMBL" id="JACBAD010002104">
    <property type="protein sequence ID" value="KAF7116330.1"/>
    <property type="molecule type" value="Genomic_DNA"/>
</dbReference>
<comment type="subcellular location">
    <subcellularLocation>
        <location evidence="1">Chromosome</location>
        <location evidence="1">Telomere</location>
    </subcellularLocation>
</comment>
<evidence type="ECO:0000256" key="1">
    <source>
        <dbReference type="ARBA" id="ARBA00004574"/>
    </source>
</evidence>
<dbReference type="CDD" id="cd04497">
    <property type="entry name" value="hPOT1_OB1_like"/>
    <property type="match status" value="1"/>
</dbReference>
<feature type="region of interest" description="Disordered" evidence="5">
    <location>
        <begin position="1053"/>
        <end position="1081"/>
    </location>
</feature>
<feature type="region of interest" description="Disordered" evidence="5">
    <location>
        <begin position="174"/>
        <end position="195"/>
    </location>
</feature>
<keyword evidence="3" id="KW-0779">Telomere</keyword>
<proteinExistence type="predicted"/>
<name>A0A8H6UCS2_9EURO</name>
<feature type="region of interest" description="Disordered" evidence="5">
    <location>
        <begin position="652"/>
        <end position="911"/>
    </location>
</feature>
<dbReference type="Pfam" id="PF02765">
    <property type="entry name" value="POT1"/>
    <property type="match status" value="1"/>
</dbReference>
<dbReference type="GO" id="GO:0016233">
    <property type="term" value="P:telomere capping"/>
    <property type="evidence" value="ECO:0007669"/>
    <property type="project" value="TreeGrafter"/>
</dbReference>
<feature type="compositionally biased region" description="Acidic residues" evidence="5">
    <location>
        <begin position="557"/>
        <end position="609"/>
    </location>
</feature>
<evidence type="ECO:0000256" key="2">
    <source>
        <dbReference type="ARBA" id="ARBA00022454"/>
    </source>
</evidence>
<feature type="compositionally biased region" description="Acidic residues" evidence="5">
    <location>
        <begin position="871"/>
        <end position="886"/>
    </location>
</feature>
<dbReference type="PANTHER" id="PTHR14513">
    <property type="entry name" value="PROTECTION OF TELOMERES 1"/>
    <property type="match status" value="1"/>
</dbReference>
<dbReference type="Proteomes" id="UP000662466">
    <property type="component" value="Unassembled WGS sequence"/>
</dbReference>
<feature type="compositionally biased region" description="Basic and acidic residues" evidence="5">
    <location>
        <begin position="988"/>
        <end position="1000"/>
    </location>
</feature>
<feature type="compositionally biased region" description="Basic and acidic residues" evidence="5">
    <location>
        <begin position="652"/>
        <end position="673"/>
    </location>
</feature>
<evidence type="ECO:0000256" key="4">
    <source>
        <dbReference type="ARBA" id="ARBA00023125"/>
    </source>
</evidence>
<dbReference type="GO" id="GO:0098505">
    <property type="term" value="F:G-rich strand telomeric DNA binding"/>
    <property type="evidence" value="ECO:0007669"/>
    <property type="project" value="TreeGrafter"/>
</dbReference>
<dbReference type="Gene3D" id="2.40.50.140">
    <property type="entry name" value="Nucleic acid-binding proteins"/>
    <property type="match status" value="1"/>
</dbReference>
<keyword evidence="4" id="KW-0238">DNA-binding</keyword>
<reference evidence="7" key="1">
    <citation type="submission" date="2020-06" db="EMBL/GenBank/DDBJ databases">
        <title>Draft genome sequences of strains closely related to Aspergillus parafelis and Aspergillus hiratsukae.</title>
        <authorList>
            <person name="Dos Santos R.A.C."/>
            <person name="Rivero-Menendez O."/>
            <person name="Steenwyk J.L."/>
            <person name="Mead M.E."/>
            <person name="Goldman G.H."/>
            <person name="Alastruey-Izquierdo A."/>
            <person name="Rokas A."/>
        </authorList>
    </citation>
    <scope>NUCLEOTIDE SEQUENCE</scope>
    <source>
        <strain evidence="7">CNM-CM5793</strain>
        <strain evidence="8">CNM-CM6106</strain>
    </source>
</reference>
<dbReference type="GO" id="GO:0010521">
    <property type="term" value="F:telomerase inhibitor activity"/>
    <property type="evidence" value="ECO:0007669"/>
    <property type="project" value="TreeGrafter"/>
</dbReference>
<evidence type="ECO:0000256" key="5">
    <source>
        <dbReference type="SAM" id="MobiDB-lite"/>
    </source>
</evidence>